<organism evidence="4">
    <name type="scientific">Methylobacterium bullatum</name>
    <dbReference type="NCBI Taxonomy" id="570505"/>
    <lineage>
        <taxon>Bacteria</taxon>
        <taxon>Pseudomonadati</taxon>
        <taxon>Pseudomonadota</taxon>
        <taxon>Alphaproteobacteria</taxon>
        <taxon>Hyphomicrobiales</taxon>
        <taxon>Methylobacteriaceae</taxon>
        <taxon>Methylobacterium</taxon>
    </lineage>
</organism>
<evidence type="ECO:0000256" key="1">
    <source>
        <dbReference type="ARBA" id="ARBA00022801"/>
    </source>
</evidence>
<dbReference type="Pfam" id="PF08450">
    <property type="entry name" value="SGL"/>
    <property type="match status" value="1"/>
</dbReference>
<reference evidence="4" key="1">
    <citation type="submission" date="2019-12" db="EMBL/GenBank/DDBJ databases">
        <authorList>
            <person name="Cremers G."/>
        </authorList>
    </citation>
    <scope>NUCLEOTIDE SEQUENCE</scope>
    <source>
        <strain evidence="4">Mbul1</strain>
    </source>
</reference>
<keyword evidence="2" id="KW-0732">Signal</keyword>
<feature type="chain" id="PRO_5025650126" evidence="2">
    <location>
        <begin position="23"/>
        <end position="323"/>
    </location>
</feature>
<keyword evidence="1 4" id="KW-0378">Hydrolase</keyword>
<dbReference type="Gene3D" id="2.120.10.30">
    <property type="entry name" value="TolB, C-terminal domain"/>
    <property type="match status" value="1"/>
</dbReference>
<dbReference type="GO" id="GO:0004341">
    <property type="term" value="F:gluconolactonase activity"/>
    <property type="evidence" value="ECO:0007669"/>
    <property type="project" value="UniProtKB-EC"/>
</dbReference>
<dbReference type="PANTHER" id="PTHR47572">
    <property type="entry name" value="LIPOPROTEIN-RELATED"/>
    <property type="match status" value="1"/>
</dbReference>
<dbReference type="InterPro" id="IPR013658">
    <property type="entry name" value="SGL"/>
</dbReference>
<sequence>MRRRDILCGLAASGLWSGHASAAPILRSDDPRFAELVDPSARPVTLYREGRWCEGLCWAPHLGGLIVSDVRSNRMLVIGEDGGVKPFRDPSNNANGNILDSKGRLVTCEHRTRRVVRREPDGTMTVLADFYGGKPLNSPNDAALAPDGAIWFTDPVFGITVPDEGIQAVPAQSARRVYRIDPAGEVQGMTDAVGQPNGIAFAPDGHTLYVTETSAALDNAEGARAILAFPVRDRRLGEPRVVAALDAGAPDGLAIDEAGRIYAACADGVRIYLPDGTLLGRIATATPASNVEFGGQDGRRLFISAGSVVAAIDLKVRGAAKAS</sequence>
<proteinExistence type="predicted"/>
<dbReference type="PANTHER" id="PTHR47572:SF4">
    <property type="entry name" value="LACTONASE DRP35"/>
    <property type="match status" value="1"/>
</dbReference>
<dbReference type="AlphaFoldDB" id="A0A679IY16"/>
<accession>A0A679IY16</accession>
<evidence type="ECO:0000256" key="2">
    <source>
        <dbReference type="SAM" id="SignalP"/>
    </source>
</evidence>
<dbReference type="InterPro" id="IPR011042">
    <property type="entry name" value="6-blade_b-propeller_TolB-like"/>
</dbReference>
<evidence type="ECO:0000259" key="3">
    <source>
        <dbReference type="Pfam" id="PF08450"/>
    </source>
</evidence>
<dbReference type="SUPFAM" id="SSF63829">
    <property type="entry name" value="Calcium-dependent phosphotriesterase"/>
    <property type="match status" value="1"/>
</dbReference>
<dbReference type="EC" id="3.1.1.17" evidence="4"/>
<gene>
    <name evidence="4" type="primary">gnl</name>
    <name evidence="4" type="ORF">MBUL_01497</name>
</gene>
<dbReference type="InterPro" id="IPR051262">
    <property type="entry name" value="SMP-30/CGR1_Lactonase"/>
</dbReference>
<feature type="signal peptide" evidence="2">
    <location>
        <begin position="1"/>
        <end position="22"/>
    </location>
</feature>
<name>A0A679IY16_9HYPH</name>
<dbReference type="EMBL" id="LR743504">
    <property type="protein sequence ID" value="CAA2102066.1"/>
    <property type="molecule type" value="Genomic_DNA"/>
</dbReference>
<evidence type="ECO:0000313" key="4">
    <source>
        <dbReference type="EMBL" id="CAA2102066.1"/>
    </source>
</evidence>
<protein>
    <submittedName>
        <fullName evidence="4">Gluconolactonase</fullName>
        <ecNumber evidence="4">3.1.1.17</ecNumber>
    </submittedName>
</protein>
<feature type="domain" description="SMP-30/Gluconolactonase/LRE-like region" evidence="3">
    <location>
        <begin position="52"/>
        <end position="305"/>
    </location>
</feature>